<evidence type="ECO:0000313" key="3">
    <source>
        <dbReference type="Proteomes" id="UP000598146"/>
    </source>
</evidence>
<evidence type="ECO:0000256" key="1">
    <source>
        <dbReference type="SAM" id="Phobius"/>
    </source>
</evidence>
<dbReference type="Proteomes" id="UP000598146">
    <property type="component" value="Unassembled WGS sequence"/>
</dbReference>
<dbReference type="AlphaFoldDB" id="A0A931FZV1"/>
<accession>A0A931FZV1</accession>
<keyword evidence="3" id="KW-1185">Reference proteome</keyword>
<proteinExistence type="predicted"/>
<sequence length="95" mass="10014">MGTAVLGGLLGLGLGAFGARMLITDRAPAIIGRSFRTVREAGCYHLLFGLALLIFVMGARLAGSRTAPGTALFALVLVGVAVSRFRPRGRRRDDE</sequence>
<organism evidence="2 3">
    <name type="scientific">Actinoplanes aureus</name>
    <dbReference type="NCBI Taxonomy" id="2792083"/>
    <lineage>
        <taxon>Bacteria</taxon>
        <taxon>Bacillati</taxon>
        <taxon>Actinomycetota</taxon>
        <taxon>Actinomycetes</taxon>
        <taxon>Micromonosporales</taxon>
        <taxon>Micromonosporaceae</taxon>
        <taxon>Actinoplanes</taxon>
    </lineage>
</organism>
<name>A0A931FZV1_9ACTN</name>
<feature type="transmembrane region" description="Helical" evidence="1">
    <location>
        <begin position="6"/>
        <end position="23"/>
    </location>
</feature>
<dbReference type="RefSeq" id="WP_196415152.1">
    <property type="nucleotide sequence ID" value="NZ_JADQTO010000007.1"/>
</dbReference>
<protein>
    <submittedName>
        <fullName evidence="2">Uncharacterized protein</fullName>
    </submittedName>
</protein>
<feature type="transmembrane region" description="Helical" evidence="1">
    <location>
        <begin position="67"/>
        <end position="85"/>
    </location>
</feature>
<keyword evidence="1" id="KW-0812">Transmembrane</keyword>
<evidence type="ECO:0000313" key="2">
    <source>
        <dbReference type="EMBL" id="MBG0563386.1"/>
    </source>
</evidence>
<keyword evidence="1" id="KW-1133">Transmembrane helix</keyword>
<reference evidence="2" key="1">
    <citation type="submission" date="2020-11" db="EMBL/GenBank/DDBJ databases">
        <title>Isolation and identification of active actinomycetes.</title>
        <authorList>
            <person name="Sun X."/>
        </authorList>
    </citation>
    <scope>NUCLEOTIDE SEQUENCE</scope>
    <source>
        <strain evidence="2">NEAU-A11</strain>
    </source>
</reference>
<dbReference type="EMBL" id="JADQTO010000007">
    <property type="protein sequence ID" value="MBG0563386.1"/>
    <property type="molecule type" value="Genomic_DNA"/>
</dbReference>
<gene>
    <name evidence="2" type="ORF">I4J89_18215</name>
</gene>
<comment type="caution">
    <text evidence="2">The sequence shown here is derived from an EMBL/GenBank/DDBJ whole genome shotgun (WGS) entry which is preliminary data.</text>
</comment>
<keyword evidence="1" id="KW-0472">Membrane</keyword>
<feature type="transmembrane region" description="Helical" evidence="1">
    <location>
        <begin position="43"/>
        <end position="61"/>
    </location>
</feature>